<evidence type="ECO:0000256" key="5">
    <source>
        <dbReference type="ARBA" id="ARBA00022989"/>
    </source>
</evidence>
<evidence type="ECO:0000313" key="11">
    <source>
        <dbReference type="Proteomes" id="UP000502508"/>
    </source>
</evidence>
<evidence type="ECO:0000256" key="6">
    <source>
        <dbReference type="ARBA" id="ARBA00023118"/>
    </source>
</evidence>
<evidence type="ECO:0000259" key="9">
    <source>
        <dbReference type="Pfam" id="PF18967"/>
    </source>
</evidence>
<feature type="transmembrane region" description="Helical" evidence="8">
    <location>
        <begin position="30"/>
        <end position="50"/>
    </location>
</feature>
<evidence type="ECO:0000256" key="3">
    <source>
        <dbReference type="ARBA" id="ARBA00022692"/>
    </source>
</evidence>
<dbReference type="InterPro" id="IPR043760">
    <property type="entry name" value="PycTM_dom"/>
</dbReference>
<proteinExistence type="predicted"/>
<evidence type="ECO:0000256" key="2">
    <source>
        <dbReference type="ARBA" id="ARBA00022475"/>
    </source>
</evidence>
<gene>
    <name evidence="10" type="ORF">Pflav_010390</name>
</gene>
<evidence type="ECO:0000256" key="4">
    <source>
        <dbReference type="ARBA" id="ARBA00022741"/>
    </source>
</evidence>
<keyword evidence="11" id="KW-1185">Reference proteome</keyword>
<keyword evidence="5 8" id="KW-1133">Transmembrane helix</keyword>
<dbReference type="AlphaFoldDB" id="A0A6F8XLG5"/>
<dbReference type="KEGG" id="pfla:Pflav_010390"/>
<protein>
    <recommendedName>
        <fullName evidence="9">Pycsar effector protein domain-containing protein</fullName>
    </recommendedName>
</protein>
<reference evidence="10 11" key="1">
    <citation type="submission" date="2020-03" db="EMBL/GenBank/DDBJ databases">
        <title>Whole genome shotgun sequence of Phytohabitans flavus NBRC 107702.</title>
        <authorList>
            <person name="Komaki H."/>
            <person name="Tamura T."/>
        </authorList>
    </citation>
    <scope>NUCLEOTIDE SEQUENCE [LARGE SCALE GENOMIC DNA]</scope>
    <source>
        <strain evidence="10 11">NBRC 107702</strain>
    </source>
</reference>
<dbReference type="Pfam" id="PF18967">
    <property type="entry name" value="PycTM"/>
    <property type="match status" value="1"/>
</dbReference>
<organism evidence="10 11">
    <name type="scientific">Phytohabitans flavus</name>
    <dbReference type="NCBI Taxonomy" id="1076124"/>
    <lineage>
        <taxon>Bacteria</taxon>
        <taxon>Bacillati</taxon>
        <taxon>Actinomycetota</taxon>
        <taxon>Actinomycetes</taxon>
        <taxon>Micromonosporales</taxon>
        <taxon>Micromonosporaceae</taxon>
    </lineage>
</organism>
<evidence type="ECO:0000313" key="10">
    <source>
        <dbReference type="EMBL" id="BCB74629.1"/>
    </source>
</evidence>
<evidence type="ECO:0000256" key="1">
    <source>
        <dbReference type="ARBA" id="ARBA00004236"/>
    </source>
</evidence>
<dbReference type="EMBL" id="AP022870">
    <property type="protein sequence ID" value="BCB74629.1"/>
    <property type="molecule type" value="Genomic_DNA"/>
</dbReference>
<feature type="transmembrane region" description="Helical" evidence="8">
    <location>
        <begin position="137"/>
        <end position="161"/>
    </location>
</feature>
<keyword evidence="7 8" id="KW-0472">Membrane</keyword>
<accession>A0A6F8XLG5</accession>
<evidence type="ECO:0000256" key="7">
    <source>
        <dbReference type="ARBA" id="ARBA00023136"/>
    </source>
</evidence>
<dbReference type="Proteomes" id="UP000502508">
    <property type="component" value="Chromosome"/>
</dbReference>
<keyword evidence="3 8" id="KW-0812">Transmembrane</keyword>
<comment type="subcellular location">
    <subcellularLocation>
        <location evidence="1">Cell membrane</location>
    </subcellularLocation>
</comment>
<keyword evidence="2" id="KW-1003">Cell membrane</keyword>
<keyword evidence="6" id="KW-0051">Antiviral defense</keyword>
<name>A0A6F8XLG5_9ACTN</name>
<reference evidence="10 11" key="2">
    <citation type="submission" date="2020-03" db="EMBL/GenBank/DDBJ databases">
        <authorList>
            <person name="Ichikawa N."/>
            <person name="Kimura A."/>
            <person name="Kitahashi Y."/>
            <person name="Uohara A."/>
        </authorList>
    </citation>
    <scope>NUCLEOTIDE SEQUENCE [LARGE SCALE GENOMIC DNA]</scope>
    <source>
        <strain evidence="10 11">NBRC 107702</strain>
    </source>
</reference>
<evidence type="ECO:0000256" key="8">
    <source>
        <dbReference type="SAM" id="Phobius"/>
    </source>
</evidence>
<sequence>MPPISDAVILRLLDEVSAELTNEENKCARVLAALAVSSGALVTGVLASGWSPFGLSVAGAMVWWLGASAVLAAVLLAGVAVVYSGEPDSALLAEPRPAGSDALPLQQWAFALAASPAQAPVTRLWRARHTVGFKRRLLKASLAFMGAGIVVCVVSALPAALPHTAA</sequence>
<feature type="transmembrane region" description="Helical" evidence="8">
    <location>
        <begin position="62"/>
        <end position="85"/>
    </location>
</feature>
<feature type="domain" description="Pycsar effector protein" evidence="9">
    <location>
        <begin position="10"/>
        <end position="156"/>
    </location>
</feature>
<keyword evidence="4" id="KW-0547">Nucleotide-binding</keyword>